<reference evidence="11 12" key="1">
    <citation type="submission" date="2018-06" db="EMBL/GenBank/DDBJ databases">
        <authorList>
            <consortium name="Pathogen Informatics"/>
            <person name="Doyle S."/>
        </authorList>
    </citation>
    <scope>NUCLEOTIDE SEQUENCE [LARGE SCALE GENOMIC DNA]</scope>
    <source>
        <strain evidence="11 12">NCTC12151</strain>
    </source>
</reference>
<dbReference type="InterPro" id="IPR043605">
    <property type="entry name" value="DUF883_C"/>
</dbReference>
<evidence type="ECO:0000259" key="9">
    <source>
        <dbReference type="Pfam" id="PF05957"/>
    </source>
</evidence>
<keyword evidence="12" id="KW-1185">Reference proteome</keyword>
<evidence type="ECO:0000313" key="12">
    <source>
        <dbReference type="Proteomes" id="UP000249005"/>
    </source>
</evidence>
<feature type="domain" description="DUF883" evidence="10">
    <location>
        <begin position="74"/>
        <end position="103"/>
    </location>
</feature>
<dbReference type="PANTHER" id="PTHR35893">
    <property type="entry name" value="INNER MEMBRANE PROTEIN-RELATED"/>
    <property type="match status" value="1"/>
</dbReference>
<evidence type="ECO:0000256" key="6">
    <source>
        <dbReference type="ARBA" id="ARBA00022989"/>
    </source>
</evidence>
<evidence type="ECO:0000259" key="10">
    <source>
        <dbReference type="Pfam" id="PF19029"/>
    </source>
</evidence>
<dbReference type="InterPro" id="IPR043604">
    <property type="entry name" value="DUF883_N"/>
</dbReference>
<keyword evidence="6 8" id="KW-1133">Transmembrane helix</keyword>
<evidence type="ECO:0000256" key="3">
    <source>
        <dbReference type="ARBA" id="ARBA00022475"/>
    </source>
</evidence>
<dbReference type="Proteomes" id="UP000249005">
    <property type="component" value="Chromosome 1"/>
</dbReference>
<feature type="transmembrane region" description="Helical" evidence="8">
    <location>
        <begin position="83"/>
        <end position="101"/>
    </location>
</feature>
<evidence type="ECO:0000256" key="7">
    <source>
        <dbReference type="ARBA" id="ARBA00023136"/>
    </source>
</evidence>
<keyword evidence="5 8" id="KW-0812">Transmembrane</keyword>
<organism evidence="11 12">
    <name type="scientific">Leminorella richardii</name>
    <dbReference type="NCBI Taxonomy" id="158841"/>
    <lineage>
        <taxon>Bacteria</taxon>
        <taxon>Pseudomonadati</taxon>
        <taxon>Pseudomonadota</taxon>
        <taxon>Gammaproteobacteria</taxon>
        <taxon>Enterobacterales</taxon>
        <taxon>Budviciaceae</taxon>
        <taxon>Leminorella</taxon>
    </lineage>
</organism>
<keyword evidence="3" id="KW-1003">Cell membrane</keyword>
<dbReference type="EMBL" id="LS483470">
    <property type="protein sequence ID" value="SQI43097.1"/>
    <property type="molecule type" value="Genomic_DNA"/>
</dbReference>
<comment type="similarity">
    <text evidence="2">Belongs to the ElaB/YgaM/YqjD family.</text>
</comment>
<protein>
    <submittedName>
        <fullName evidence="11">Bacterial protein of uncharacterized function (DUF883)</fullName>
    </submittedName>
</protein>
<evidence type="ECO:0000256" key="8">
    <source>
        <dbReference type="SAM" id="Phobius"/>
    </source>
</evidence>
<dbReference type="AlphaFoldDB" id="A0A2X4UTB3"/>
<evidence type="ECO:0000256" key="4">
    <source>
        <dbReference type="ARBA" id="ARBA00022519"/>
    </source>
</evidence>
<evidence type="ECO:0000256" key="2">
    <source>
        <dbReference type="ARBA" id="ARBA00010423"/>
    </source>
</evidence>
<evidence type="ECO:0000256" key="5">
    <source>
        <dbReference type="ARBA" id="ARBA00022692"/>
    </source>
</evidence>
<dbReference type="KEGG" id="lri:NCTC12151_02852"/>
<dbReference type="RefSeq" id="WP_111741232.1">
    <property type="nucleotide sequence ID" value="NZ_LR698987.1"/>
</dbReference>
<sequence length="103" mass="11196">MTKKTESVSEPLHEELQTLVDTLEETLQSTTEQSGAEIEKLYTKAEGLLKEARARLSETGGKIVDQTKEVADKADSYVHEKPWASVGIGAAVGLVLGVLLSRR</sequence>
<gene>
    <name evidence="11" type="primary">elaB</name>
    <name evidence="11" type="ORF">NCTC12151_02852</name>
</gene>
<dbReference type="PANTHER" id="PTHR35893:SF3">
    <property type="entry name" value="INNER MEMBRANE PROTEIN"/>
    <property type="match status" value="1"/>
</dbReference>
<comment type="subcellular location">
    <subcellularLocation>
        <location evidence="1">Cell inner membrane</location>
        <topology evidence="1">Single-pass membrane protein</topology>
    </subcellularLocation>
</comment>
<evidence type="ECO:0000313" key="11">
    <source>
        <dbReference type="EMBL" id="SQI43097.1"/>
    </source>
</evidence>
<dbReference type="GO" id="GO:0005886">
    <property type="term" value="C:plasma membrane"/>
    <property type="evidence" value="ECO:0007669"/>
    <property type="project" value="UniProtKB-SubCell"/>
</dbReference>
<dbReference type="GO" id="GO:0043022">
    <property type="term" value="F:ribosome binding"/>
    <property type="evidence" value="ECO:0007669"/>
    <property type="project" value="InterPro"/>
</dbReference>
<feature type="domain" description="DUF883" evidence="9">
    <location>
        <begin position="10"/>
        <end position="60"/>
    </location>
</feature>
<accession>A0A2X4UTB3</accession>
<dbReference type="Pfam" id="PF19029">
    <property type="entry name" value="DUF883_C"/>
    <property type="match status" value="1"/>
</dbReference>
<dbReference type="OrthoDB" id="6415127at2"/>
<name>A0A2X4UTB3_9GAMM</name>
<dbReference type="InterPro" id="IPR010279">
    <property type="entry name" value="YqjD/ElaB"/>
</dbReference>
<dbReference type="Pfam" id="PF05957">
    <property type="entry name" value="DUF883"/>
    <property type="match status" value="1"/>
</dbReference>
<proteinExistence type="inferred from homology"/>
<evidence type="ECO:0000256" key="1">
    <source>
        <dbReference type="ARBA" id="ARBA00004377"/>
    </source>
</evidence>
<keyword evidence="4" id="KW-0997">Cell inner membrane</keyword>
<keyword evidence="7 8" id="KW-0472">Membrane</keyword>